<keyword evidence="3" id="KW-1185">Reference proteome</keyword>
<dbReference type="AlphaFoldDB" id="A0A4R6RDP0"/>
<evidence type="ECO:0000313" key="3">
    <source>
        <dbReference type="Proteomes" id="UP000294593"/>
    </source>
</evidence>
<evidence type="ECO:0000256" key="1">
    <source>
        <dbReference type="SAM" id="SignalP"/>
    </source>
</evidence>
<feature type="chain" id="PRO_5020420910" description="Outer membrane beta-barrel porin/alpha-amylase" evidence="1">
    <location>
        <begin position="23"/>
        <end position="234"/>
    </location>
</feature>
<gene>
    <name evidence="2" type="ORF">EV672_104187</name>
</gene>
<keyword evidence="1" id="KW-0732">Signal</keyword>
<evidence type="ECO:0000313" key="2">
    <source>
        <dbReference type="EMBL" id="TDP83806.1"/>
    </source>
</evidence>
<evidence type="ECO:0008006" key="4">
    <source>
        <dbReference type="Google" id="ProtNLM"/>
    </source>
</evidence>
<dbReference type="EMBL" id="SNXW01000004">
    <property type="protein sequence ID" value="TDP83806.1"/>
    <property type="molecule type" value="Genomic_DNA"/>
</dbReference>
<accession>A0A4R6RDP0</accession>
<protein>
    <recommendedName>
        <fullName evidence="4">Outer membrane beta-barrel porin/alpha-amylase</fullName>
    </recommendedName>
</protein>
<comment type="caution">
    <text evidence="2">The sequence shown here is derived from an EMBL/GenBank/DDBJ whole genome shotgun (WGS) entry which is preliminary data.</text>
</comment>
<feature type="signal peptide" evidence="1">
    <location>
        <begin position="1"/>
        <end position="22"/>
    </location>
</feature>
<name>A0A4R6RDP0_9BURK</name>
<reference evidence="2 3" key="1">
    <citation type="submission" date="2019-03" db="EMBL/GenBank/DDBJ databases">
        <title>Genomic Encyclopedia of Type Strains, Phase IV (KMG-IV): sequencing the most valuable type-strain genomes for metagenomic binning, comparative biology and taxonomic classification.</title>
        <authorList>
            <person name="Goeker M."/>
        </authorList>
    </citation>
    <scope>NUCLEOTIDE SEQUENCE [LARGE SCALE GENOMIC DNA]</scope>
    <source>
        <strain evidence="2 3">DSM 11901</strain>
    </source>
</reference>
<organism evidence="2 3">
    <name type="scientific">Aquabacterium commune</name>
    <dbReference type="NCBI Taxonomy" id="70586"/>
    <lineage>
        <taxon>Bacteria</taxon>
        <taxon>Pseudomonadati</taxon>
        <taxon>Pseudomonadota</taxon>
        <taxon>Betaproteobacteria</taxon>
        <taxon>Burkholderiales</taxon>
        <taxon>Aquabacterium</taxon>
    </lineage>
</organism>
<proteinExistence type="predicted"/>
<sequence length="234" mass="25971">MLPMRFSTLVLLGAWLPLEAMSARPFVTDDARLTTQGSCQLETWVRSYKDSHEVWALPACNPTGNLEFTVGGGRARNSGEHGTSDFVFQLKTLFRPLSTNGWGWGLGVGTVRHPEISPGPNLLGNTYAYVPMSFSFQDDRVVVHANVGWLKERTTHRNNATWGLGAEFQTAQRVMLIAEAFGDHRHNPYAQIGGRLAIVPNRVQVDLTVGQQMAGPSNTRWISMGLRFTPDELF</sequence>
<dbReference type="Proteomes" id="UP000294593">
    <property type="component" value="Unassembled WGS sequence"/>
</dbReference>